<dbReference type="EMBL" id="LR633967">
    <property type="protein sequence ID" value="VUX55456.1"/>
    <property type="molecule type" value="Genomic_DNA"/>
</dbReference>
<reference evidence="1" key="1">
    <citation type="submission" date="2019-07" db="EMBL/GenBank/DDBJ databases">
        <authorList>
            <person name="Weber M."/>
            <person name="Kostadinov I."/>
            <person name="Kostadinov D I."/>
        </authorList>
    </citation>
    <scope>NUCLEOTIDE SEQUENCE</scope>
    <source>
        <strain evidence="1">Gfbio:sag-sample-m06:053724c1-46a9-4a36-b237-ea2bf867836b</strain>
    </source>
</reference>
<proteinExistence type="predicted"/>
<dbReference type="AlphaFoldDB" id="A0A7D9H424"/>
<gene>
    <name evidence="1" type="ORF">JTBM06_V1_30016</name>
</gene>
<sequence length="64" mass="7068">MYRFLQQALMSGSTTISTLSRGLATQEIGCMAPADTITPGAEIKDWLIYDWARGNTMKEPDGRT</sequence>
<evidence type="ECO:0000313" key="1">
    <source>
        <dbReference type="EMBL" id="VUX55456.1"/>
    </source>
</evidence>
<accession>A0A7D9H424</accession>
<name>A0A7D9H424_9GAMM</name>
<protein>
    <submittedName>
        <fullName evidence="1">Uncharacterized protein</fullName>
    </submittedName>
</protein>
<organism evidence="1">
    <name type="scientific">uncultured Woeseiaceae bacterium</name>
    <dbReference type="NCBI Taxonomy" id="1983305"/>
    <lineage>
        <taxon>Bacteria</taxon>
        <taxon>Pseudomonadati</taxon>
        <taxon>Pseudomonadota</taxon>
        <taxon>Gammaproteobacteria</taxon>
        <taxon>Woeseiales</taxon>
        <taxon>Woeseiaceae</taxon>
        <taxon>environmental samples</taxon>
    </lineage>
</organism>